<organism evidence="4 5">
    <name type="scientific">Cystoisospora suis</name>
    <dbReference type="NCBI Taxonomy" id="483139"/>
    <lineage>
        <taxon>Eukaryota</taxon>
        <taxon>Sar</taxon>
        <taxon>Alveolata</taxon>
        <taxon>Apicomplexa</taxon>
        <taxon>Conoidasida</taxon>
        <taxon>Coccidia</taxon>
        <taxon>Eucoccidiorida</taxon>
        <taxon>Eimeriorina</taxon>
        <taxon>Sarcocystidae</taxon>
        <taxon>Cystoisospora</taxon>
    </lineage>
</organism>
<name>A0A2C6KRG4_9APIC</name>
<dbReference type="InterPro" id="IPR000210">
    <property type="entry name" value="BTB/POZ_dom"/>
</dbReference>
<feature type="non-terminal residue" evidence="4">
    <location>
        <position position="458"/>
    </location>
</feature>
<proteinExistence type="predicted"/>
<dbReference type="InterPro" id="IPR006652">
    <property type="entry name" value="Kelch_1"/>
</dbReference>
<dbReference type="RefSeq" id="XP_067921748.1">
    <property type="nucleotide sequence ID" value="XM_068066284.1"/>
</dbReference>
<gene>
    <name evidence="4" type="ORF">CSUI_006119</name>
</gene>
<dbReference type="SUPFAM" id="SSF117281">
    <property type="entry name" value="Kelch motif"/>
    <property type="match status" value="2"/>
</dbReference>
<dbReference type="GeneID" id="94429495"/>
<dbReference type="Pfam" id="PF24681">
    <property type="entry name" value="Kelch_KLHDC2_KLHL20_DRC7"/>
    <property type="match status" value="2"/>
</dbReference>
<dbReference type="OrthoDB" id="330545at2759"/>
<evidence type="ECO:0000256" key="2">
    <source>
        <dbReference type="ARBA" id="ARBA00022737"/>
    </source>
</evidence>
<dbReference type="Proteomes" id="UP000221165">
    <property type="component" value="Unassembled WGS sequence"/>
</dbReference>
<dbReference type="EMBL" id="MIGC01003043">
    <property type="protein sequence ID" value="PHJ20057.1"/>
    <property type="molecule type" value="Genomic_DNA"/>
</dbReference>
<evidence type="ECO:0000313" key="4">
    <source>
        <dbReference type="EMBL" id="PHJ20057.1"/>
    </source>
</evidence>
<dbReference type="PANTHER" id="PTHR46093:SF18">
    <property type="entry name" value="FIBRONECTIN TYPE-III DOMAIN-CONTAINING PROTEIN"/>
    <property type="match status" value="1"/>
</dbReference>
<dbReference type="InterPro" id="IPR015915">
    <property type="entry name" value="Kelch-typ_b-propeller"/>
</dbReference>
<accession>A0A2C6KRG4</accession>
<keyword evidence="1" id="KW-0880">Kelch repeat</keyword>
<dbReference type="Pfam" id="PF00651">
    <property type="entry name" value="BTB"/>
    <property type="match status" value="1"/>
</dbReference>
<dbReference type="PROSITE" id="PS50097">
    <property type="entry name" value="BTB"/>
    <property type="match status" value="1"/>
</dbReference>
<dbReference type="Gene3D" id="2.120.10.80">
    <property type="entry name" value="Kelch-type beta propeller"/>
    <property type="match status" value="2"/>
</dbReference>
<keyword evidence="5" id="KW-1185">Reference proteome</keyword>
<reference evidence="4 5" key="1">
    <citation type="journal article" date="2017" name="Int. J. Parasitol.">
        <title>The genome of the protozoan parasite Cystoisospora suis and a reverse vaccinology approach to identify vaccine candidates.</title>
        <authorList>
            <person name="Palmieri N."/>
            <person name="Shrestha A."/>
            <person name="Ruttkowski B."/>
            <person name="Beck T."/>
            <person name="Vogl C."/>
            <person name="Tomley F."/>
            <person name="Blake D.P."/>
            <person name="Joachim A."/>
        </authorList>
    </citation>
    <scope>NUCLEOTIDE SEQUENCE [LARGE SCALE GENOMIC DNA]</scope>
    <source>
        <strain evidence="4 5">Wien I</strain>
    </source>
</reference>
<dbReference type="InterPro" id="IPR011333">
    <property type="entry name" value="SKP1/BTB/POZ_sf"/>
</dbReference>
<dbReference type="SUPFAM" id="SSF54695">
    <property type="entry name" value="POZ domain"/>
    <property type="match status" value="1"/>
</dbReference>
<comment type="caution">
    <text evidence="4">The sequence shown here is derived from an EMBL/GenBank/DDBJ whole genome shotgun (WGS) entry which is preliminary data.</text>
</comment>
<evidence type="ECO:0000256" key="1">
    <source>
        <dbReference type="ARBA" id="ARBA00022441"/>
    </source>
</evidence>
<evidence type="ECO:0000313" key="5">
    <source>
        <dbReference type="Proteomes" id="UP000221165"/>
    </source>
</evidence>
<feature type="domain" description="BTB" evidence="3">
    <location>
        <begin position="404"/>
        <end position="458"/>
    </location>
</feature>
<dbReference type="AlphaFoldDB" id="A0A2C6KRG4"/>
<protein>
    <submittedName>
        <fullName evidence="4">Leucine zipper-like transcriptional regulator</fullName>
    </submittedName>
</protein>
<sequence length="458" mass="49967">MRQVNDSVVSALLRPAQAHAVEESACDAEAGVGSSCEVGGMARWRAVPTYHSPSVRGVCDTQTALYGDFLYMLGVFSYDCNATWKFDVGESRWSEVARHQPRCRTTSPAAVYSERMYIFGGRSGDAFSQNVDAFDFKTERWSEVMTGGARPSARDGCARAVSREGVLFVFGGLGCSGVLGDMYELNLDTLVWTATDQQGSVPSAREGASWVRHRNCIYLFGGWDGEKYFGDFFCFEISSRSWSWVETCPRPALPLTDSDPSPSPGVAAAAEKAWPEAPESVAGSAGSAETSVISGAPSPRYRHAAVAHRHCLYIFGGCGGEGLLNDLYVFNFDAHRWHAVRCSDVPSPRMPMGAHVYKNTLYTVGGNSTYCGVPDVFQCDLEGVLVPPSAFMTVLNSFLAPPYSDVTFVVEGEKRLYGCKAILMARSEHFRAMFNSEMREKKLAGGGQPIRIGDISYR</sequence>
<dbReference type="SMART" id="SM00612">
    <property type="entry name" value="Kelch"/>
    <property type="match status" value="2"/>
</dbReference>
<dbReference type="VEuPathDB" id="ToxoDB:CSUI_006119"/>
<evidence type="ECO:0000259" key="3">
    <source>
        <dbReference type="PROSITE" id="PS50097"/>
    </source>
</evidence>
<dbReference type="Gene3D" id="3.30.710.10">
    <property type="entry name" value="Potassium Channel Kv1.1, Chain A"/>
    <property type="match status" value="1"/>
</dbReference>
<dbReference type="PANTHER" id="PTHR46093">
    <property type="entry name" value="ACYL-COA-BINDING DOMAIN-CONTAINING PROTEIN 5"/>
    <property type="match status" value="1"/>
</dbReference>
<keyword evidence="2" id="KW-0677">Repeat</keyword>